<name>A0A124P943_9BURK</name>
<dbReference type="Proteomes" id="UP000062788">
    <property type="component" value="Unassembled WGS sequence"/>
</dbReference>
<sequence length="92" mass="9569">MGRVEQNGRGAVARCAKGAAGKRGIGRRAHAQSRVDRGAAAADVPRLTDRMDEPAAIGPVHRTWINLPISGRGCGGVPIIAWRRLATSGGFG</sequence>
<evidence type="ECO:0000313" key="2">
    <source>
        <dbReference type="EMBL" id="KVE27352.1"/>
    </source>
</evidence>
<dbReference type="AlphaFoldDB" id="A0A124P943"/>
<proteinExistence type="predicted"/>
<evidence type="ECO:0000313" key="3">
    <source>
        <dbReference type="Proteomes" id="UP000062788"/>
    </source>
</evidence>
<feature type="region of interest" description="Disordered" evidence="1">
    <location>
        <begin position="22"/>
        <end position="41"/>
    </location>
</feature>
<gene>
    <name evidence="2" type="ORF">WS67_12825</name>
</gene>
<organism evidence="2 3">
    <name type="scientific">Burkholderia singularis</name>
    <dbReference type="NCBI Taxonomy" id="1503053"/>
    <lineage>
        <taxon>Bacteria</taxon>
        <taxon>Pseudomonadati</taxon>
        <taxon>Pseudomonadota</taxon>
        <taxon>Betaproteobacteria</taxon>
        <taxon>Burkholderiales</taxon>
        <taxon>Burkholderiaceae</taxon>
        <taxon>Burkholderia</taxon>
        <taxon>pseudomallei group</taxon>
    </lineage>
</organism>
<reference evidence="2 3" key="1">
    <citation type="submission" date="2015-11" db="EMBL/GenBank/DDBJ databases">
        <title>Expanding the genomic diversity of Burkholderia species for the development of highly accurate diagnostics.</title>
        <authorList>
            <person name="Sahl J."/>
            <person name="Keim P."/>
            <person name="Wagner D."/>
        </authorList>
    </citation>
    <scope>NUCLEOTIDE SEQUENCE [LARGE SCALE GENOMIC DNA]</scope>
    <source>
        <strain evidence="2 3">TSV85</strain>
    </source>
</reference>
<comment type="caution">
    <text evidence="2">The sequence shown here is derived from an EMBL/GenBank/DDBJ whole genome shotgun (WGS) entry which is preliminary data.</text>
</comment>
<evidence type="ECO:0000256" key="1">
    <source>
        <dbReference type="SAM" id="MobiDB-lite"/>
    </source>
</evidence>
<keyword evidence="3" id="KW-1185">Reference proteome</keyword>
<accession>A0A124P943</accession>
<protein>
    <submittedName>
        <fullName evidence="2">Uncharacterized protein</fullName>
    </submittedName>
</protein>
<dbReference type="EMBL" id="LOWA01000031">
    <property type="protein sequence ID" value="KVE27352.1"/>
    <property type="molecule type" value="Genomic_DNA"/>
</dbReference>